<feature type="transmembrane region" description="Helical" evidence="1">
    <location>
        <begin position="76"/>
        <end position="94"/>
    </location>
</feature>
<evidence type="ECO:0000313" key="3">
    <source>
        <dbReference type="Proteomes" id="UP000265618"/>
    </source>
</evidence>
<keyword evidence="1" id="KW-1133">Transmembrane helix</keyword>
<feature type="transmembrane region" description="Helical" evidence="1">
    <location>
        <begin position="45"/>
        <end position="69"/>
    </location>
</feature>
<name>A0A9K3DBR4_9EUKA</name>
<feature type="non-terminal residue" evidence="2">
    <location>
        <position position="1"/>
    </location>
</feature>
<evidence type="ECO:0000256" key="1">
    <source>
        <dbReference type="SAM" id="Phobius"/>
    </source>
</evidence>
<reference evidence="2 3" key="1">
    <citation type="journal article" date="2018" name="PLoS ONE">
        <title>The draft genome of Kipferlia bialata reveals reductive genome evolution in fornicate parasites.</title>
        <authorList>
            <person name="Tanifuji G."/>
            <person name="Takabayashi S."/>
            <person name="Kume K."/>
            <person name="Takagi M."/>
            <person name="Nakayama T."/>
            <person name="Kamikawa R."/>
            <person name="Inagaki Y."/>
            <person name="Hashimoto T."/>
        </authorList>
    </citation>
    <scope>NUCLEOTIDE SEQUENCE [LARGE SCALE GENOMIC DNA]</scope>
    <source>
        <strain evidence="2">NY0173</strain>
    </source>
</reference>
<dbReference type="Gene3D" id="1.20.1260.100">
    <property type="entry name" value="TspO/MBR protein"/>
    <property type="match status" value="1"/>
</dbReference>
<dbReference type="PANTHER" id="PTHR33802">
    <property type="entry name" value="SI:CH211-161H7.5-RELATED"/>
    <property type="match status" value="1"/>
</dbReference>
<dbReference type="PANTHER" id="PTHR33802:SF2">
    <property type="entry name" value="EF-HAND DOMAIN-CONTAINING PROTEIN"/>
    <property type="match status" value="1"/>
</dbReference>
<accession>A0A9K3DBR4</accession>
<feature type="transmembrane region" description="Helical" evidence="1">
    <location>
        <begin position="100"/>
        <end position="119"/>
    </location>
</feature>
<proteinExistence type="predicted"/>
<dbReference type="AlphaFoldDB" id="A0A9K3DBR4"/>
<keyword evidence="1" id="KW-0472">Membrane</keyword>
<sequence>MASSMSPILLGILSAVFFAATIFVNATYGAENGTVSNKYDLCITPAGYAFSIWGLIYLGLLGFVVMLFVQPPSNKMMLYDLFWVSCILNAAWIITFTQEWLYVQAIVILCLAVSLFGLYTQ</sequence>
<dbReference type="EMBL" id="BDIP01008538">
    <property type="protein sequence ID" value="GIQ91897.1"/>
    <property type="molecule type" value="Genomic_DNA"/>
</dbReference>
<evidence type="ECO:0000313" key="2">
    <source>
        <dbReference type="EMBL" id="GIQ91897.1"/>
    </source>
</evidence>
<dbReference type="InterPro" id="IPR038330">
    <property type="entry name" value="TspO/MBR-related_sf"/>
</dbReference>
<dbReference type="OrthoDB" id="5586934at2759"/>
<keyword evidence="3" id="KW-1185">Reference proteome</keyword>
<organism evidence="2 3">
    <name type="scientific">Kipferlia bialata</name>
    <dbReference type="NCBI Taxonomy" id="797122"/>
    <lineage>
        <taxon>Eukaryota</taxon>
        <taxon>Metamonada</taxon>
        <taxon>Carpediemonas-like organisms</taxon>
        <taxon>Kipferlia</taxon>
    </lineage>
</organism>
<comment type="caution">
    <text evidence="2">The sequence shown here is derived from an EMBL/GenBank/DDBJ whole genome shotgun (WGS) entry which is preliminary data.</text>
</comment>
<dbReference type="Proteomes" id="UP000265618">
    <property type="component" value="Unassembled WGS sequence"/>
</dbReference>
<gene>
    <name evidence="2" type="ORF">KIPB_015353</name>
</gene>
<protein>
    <submittedName>
        <fullName evidence="2">TspO/MBR-related protein</fullName>
    </submittedName>
</protein>
<keyword evidence="1" id="KW-0812">Transmembrane</keyword>